<dbReference type="InterPro" id="IPR003700">
    <property type="entry name" value="Pantoate_hydroxy_MeTrfase"/>
</dbReference>
<evidence type="ECO:0000256" key="8">
    <source>
        <dbReference type="ARBA" id="ARBA00023002"/>
    </source>
</evidence>
<evidence type="ECO:0000256" key="3">
    <source>
        <dbReference type="ARBA" id="ARBA00008676"/>
    </source>
</evidence>
<keyword evidence="6" id="KW-0677">Repeat</keyword>
<dbReference type="InParanoid" id="C5KFU4"/>
<dbReference type="InterPro" id="IPR029347">
    <property type="entry name" value="Raptor_N"/>
</dbReference>
<feature type="region of interest" description="Disordered" evidence="10">
    <location>
        <begin position="1536"/>
        <end position="1564"/>
    </location>
</feature>
<dbReference type="GO" id="GO:0015940">
    <property type="term" value="P:pantothenate biosynthetic process"/>
    <property type="evidence" value="ECO:0007669"/>
    <property type="project" value="UniProtKB-UniPathway"/>
</dbReference>
<dbReference type="GeneID" id="9063767"/>
<keyword evidence="7" id="KW-0521">NADP</keyword>
<dbReference type="NCBIfam" id="TIGR00745">
    <property type="entry name" value="apbA_panE"/>
    <property type="match status" value="1"/>
</dbReference>
<feature type="region of interest" description="Disordered" evidence="10">
    <location>
        <begin position="1309"/>
        <end position="1361"/>
    </location>
</feature>
<dbReference type="InterPro" id="IPR040442">
    <property type="entry name" value="Pyrv_kinase-like_dom_sf"/>
</dbReference>
<dbReference type="EMBL" id="GG672861">
    <property type="protein sequence ID" value="EER16646.1"/>
    <property type="molecule type" value="Genomic_DNA"/>
</dbReference>
<dbReference type="OrthoDB" id="425211at2759"/>
<evidence type="ECO:0000256" key="6">
    <source>
        <dbReference type="ARBA" id="ARBA00022737"/>
    </source>
</evidence>
<feature type="compositionally biased region" description="Basic and acidic residues" evidence="10">
    <location>
        <begin position="1384"/>
        <end position="1397"/>
    </location>
</feature>
<name>C5KFU4_PERM5</name>
<dbReference type="InterPro" id="IPR036291">
    <property type="entry name" value="NAD(P)-bd_dom_sf"/>
</dbReference>
<dbReference type="SUPFAM" id="SSF51621">
    <property type="entry name" value="Phosphoenolpyruvate/pyruvate domain"/>
    <property type="match status" value="1"/>
</dbReference>
<dbReference type="Gene3D" id="3.40.50.720">
    <property type="entry name" value="NAD(P)-binding Rossmann-like Domain"/>
    <property type="match status" value="1"/>
</dbReference>
<feature type="domain" description="Raptor N-terminal CASPase-like" evidence="11">
    <location>
        <begin position="758"/>
        <end position="945"/>
    </location>
</feature>
<keyword evidence="13" id="KW-1185">Reference proteome</keyword>
<dbReference type="InterPro" id="IPR013332">
    <property type="entry name" value="KPR_N"/>
</dbReference>
<protein>
    <recommendedName>
        <fullName evidence="4">3-methyl-2-oxobutanoate hydroxymethyltransferase</fullName>
        <ecNumber evidence="4">2.1.2.11</ecNumber>
    </recommendedName>
</protein>
<comment type="similarity">
    <text evidence="2">Belongs to the ketopantoate reductase family.</text>
</comment>
<dbReference type="InterPro" id="IPR003710">
    <property type="entry name" value="ApbA"/>
</dbReference>
<dbReference type="InterPro" id="IPR015813">
    <property type="entry name" value="Pyrv/PenolPyrv_kinase-like_dom"/>
</dbReference>
<dbReference type="PANTHER" id="PTHR20881">
    <property type="entry name" value="3-METHYL-2-OXOBUTANOATE HYDROXYMETHYLTRANSFERASE"/>
    <property type="match status" value="1"/>
</dbReference>
<dbReference type="RefSeq" id="XP_002784850.1">
    <property type="nucleotide sequence ID" value="XM_002784804.1"/>
</dbReference>
<dbReference type="Pfam" id="PF02558">
    <property type="entry name" value="ApbA"/>
    <property type="match status" value="1"/>
</dbReference>
<evidence type="ECO:0000259" key="11">
    <source>
        <dbReference type="SMART" id="SM01302"/>
    </source>
</evidence>
<dbReference type="Pfam" id="PF14538">
    <property type="entry name" value="Raptor_N"/>
    <property type="match status" value="1"/>
</dbReference>
<comment type="pathway">
    <text evidence="1">Cofactor biosynthesis; (R)-pantothenate biosynthesis; (R)-pantoate from 3-methyl-2-oxobutanoate: step 1/2.</text>
</comment>
<evidence type="ECO:0000256" key="2">
    <source>
        <dbReference type="ARBA" id="ARBA00007870"/>
    </source>
</evidence>
<sequence>MSYSLCSKGSPSSSLLLSHLLSRSVSTASIRPATFHKAQRNSFRVLNSPSRMFSSSCEASPYGGAKAASKAPHTKAPKKITLTQIKKLHREGDKITMMTCYDAMTAGIAEECGVDLLLVGDSVANVVHGFDSTVPISMDAMVLHTQAVRRGLVHNRPMIIGDMPFGSFLTVEDGVRNGARFIKEAGADIVKLECPSSSAEFSTELIRRMTAAGIGVVGHIGLTPQSYVQMGGYRIQGKAASAACHLIDFAKQLEAAGCVMLVLECVPGEVGKLITEAINIPTIGIGSGPDTSGQVLVVHDLLGLTPKAPKLAKAFVNTRELMNIGVSRYVDEVKSGSFPGPHTYSQMKPIEYDTLLAELGHSVSEAAGVTAPPVVMPSNPTRVAVVGGGAMGTFFAQALSKKVPDVVLMTSPHSHAAAMMSSGLDCVDSEGRMLPALEGTQPNTVGFRVVHNAEDCLGAFGGTTPELVVVASKAWQLEDPDVVKKHLSGLLSDGAPVLSIQNGIGAVDALSVVSKNIFQAVTNIGCNLPRPGVLEVNVLPGTEAWMKLIPPKSVSEHAEDNLPRLLSACFKDAQVPCNVSDAVDDDEAQQMVWDKLIVNVAINPVSAIFGVLNGEILDNSQLFSLASAAAHEAYNVARVMGVKVPLEYSDALWTDTARCTSSNVSSMLRDVRLGRPTEINFINGQVVRFGSLVGVPTPVNTALVTMLANMRSDAHTMAVKTSLVEKVVGEGKHVKQAKTRHWRFFRRSRSTGQIVWLRLGTTQAVMVVNTGSKMRGNRKYLNTIEKIQLQQWSHVKQGVHKLFQEQGNRDTTPMASLLKSLQMLYYRLFRFEPGSVWNRFENAPMPAQLCRVCPDPTPDHLRRVCHTARRSTTERIVFHYLSYQSGTVTYPSSSGMVHGHSLPMYNQALDECSPINIHKLIGWLGKPAVYIFDCDRAGSYIDAFHEVGLFYSNAVEKSEIFILASCGRDETNPHLGSKLPSQILTACLTAPLKTALQFLCSGFYGPLSKCLLGFDQDNDSVKLEAILSKLGEFTIGEDTYEILFRKDVVLASLFRNYLLAQRLISLVGLTSVSMPELPDCSHHSLWETWELVMEASVLRVVQGERNSLLTSQIRGTDPVREFFRDQLRAFSVWLRRKHNSVEGIDTENCRIPRELPILLQVSGLVLFLWSKVAALEAYERVENQPVSKRTAKFLSNSEYKYILRLASSETIDSEYRALGCITMGILYQSVLQAKISGYTDTRAVDKLITEFTRLPGLADAICRSTESSHGKVREAALMLVGSLLAIFGDRDYITEPVGDLHDREINTTCEKSSTENGMTKKQSIEPTAVSSSSRASRRNKRRVRTRGRGNRRKRNGDLVHDLQSKASQCGMIFQNLSVTPYEYERSSNTRGAPKEYPKTATESSRGFVCRLEASDGSHRSALCRRWLLDLLQEKSTYRASESTGAVMKPNEGQPTVSDNAKMMEITELSPKFLTDTIIAAADDLIHSTQLSPYEWYREWRDPFRPVPSLNCDYSPDKEERRPVVLLTAWNYEENSEGISVSSDRDRSSTPVGSDMLRASSHFGG</sequence>
<reference evidence="12 13" key="1">
    <citation type="submission" date="2008-07" db="EMBL/GenBank/DDBJ databases">
        <authorList>
            <person name="El-Sayed N."/>
            <person name="Caler E."/>
            <person name="Inman J."/>
            <person name="Amedeo P."/>
            <person name="Hass B."/>
            <person name="Wortman J."/>
        </authorList>
    </citation>
    <scope>NUCLEOTIDE SEQUENCE [LARGE SCALE GENOMIC DNA]</scope>
    <source>
        <strain evidence="13">ATCC 50983 / TXsc</strain>
    </source>
</reference>
<dbReference type="EC" id="2.1.2.11" evidence="4"/>
<dbReference type="HAMAP" id="MF_00156">
    <property type="entry name" value="PanB"/>
    <property type="match status" value="1"/>
</dbReference>
<dbReference type="NCBIfam" id="NF001452">
    <property type="entry name" value="PRK00311.1"/>
    <property type="match status" value="1"/>
</dbReference>
<gene>
    <name evidence="12" type="ORF">Pmar_PMAR019327</name>
</gene>
<feature type="region of interest" description="Disordered" evidence="10">
    <location>
        <begin position="1384"/>
        <end position="1403"/>
    </location>
</feature>
<dbReference type="NCBIfam" id="TIGR00222">
    <property type="entry name" value="panB"/>
    <property type="match status" value="1"/>
</dbReference>
<evidence type="ECO:0000256" key="7">
    <source>
        <dbReference type="ARBA" id="ARBA00022857"/>
    </source>
</evidence>
<evidence type="ECO:0000256" key="1">
    <source>
        <dbReference type="ARBA" id="ARBA00005033"/>
    </source>
</evidence>
<dbReference type="SUPFAM" id="SSF48179">
    <property type="entry name" value="6-phosphogluconate dehydrogenase C-terminal domain-like"/>
    <property type="match status" value="1"/>
</dbReference>
<dbReference type="FunFam" id="1.10.1040.10:FF:000017">
    <property type="entry name" value="2-dehydropantoate 2-reductase"/>
    <property type="match status" value="1"/>
</dbReference>
<dbReference type="PANTHER" id="PTHR20881:SF0">
    <property type="entry name" value="3-METHYL-2-OXOBUTANOATE HYDROXYMETHYLTRANSFERASE"/>
    <property type="match status" value="1"/>
</dbReference>
<dbReference type="PRINTS" id="PR01547">
    <property type="entry name" value="YEAST176DUF"/>
</dbReference>
<dbReference type="GO" id="GO:0000287">
    <property type="term" value="F:magnesium ion binding"/>
    <property type="evidence" value="ECO:0007669"/>
    <property type="project" value="TreeGrafter"/>
</dbReference>
<keyword evidence="8" id="KW-0560">Oxidoreductase</keyword>
<dbReference type="InterPro" id="IPR013328">
    <property type="entry name" value="6PGD_dom2"/>
</dbReference>
<evidence type="ECO:0000313" key="12">
    <source>
        <dbReference type="EMBL" id="EER16646.1"/>
    </source>
</evidence>
<dbReference type="Gene3D" id="1.10.1040.10">
    <property type="entry name" value="N-(1-d-carboxylethyl)-l-norvaline Dehydrogenase, domain 2"/>
    <property type="match status" value="1"/>
</dbReference>
<dbReference type="InterPro" id="IPR008927">
    <property type="entry name" value="6-PGluconate_DH-like_C_sf"/>
</dbReference>
<proteinExistence type="inferred from homology"/>
<dbReference type="Gene3D" id="3.20.20.60">
    <property type="entry name" value="Phosphoenolpyruvate-binding domains"/>
    <property type="match status" value="1"/>
</dbReference>
<organism evidence="13">
    <name type="scientific">Perkinsus marinus (strain ATCC 50983 / TXsc)</name>
    <dbReference type="NCBI Taxonomy" id="423536"/>
    <lineage>
        <taxon>Eukaryota</taxon>
        <taxon>Sar</taxon>
        <taxon>Alveolata</taxon>
        <taxon>Perkinsozoa</taxon>
        <taxon>Perkinsea</taxon>
        <taxon>Perkinsida</taxon>
        <taxon>Perkinsidae</taxon>
        <taxon>Perkinsus</taxon>
    </lineage>
</organism>
<dbReference type="SMART" id="SM01302">
    <property type="entry name" value="Raptor_N"/>
    <property type="match status" value="1"/>
</dbReference>
<feature type="compositionally biased region" description="Basic residues" evidence="10">
    <location>
        <begin position="1335"/>
        <end position="1354"/>
    </location>
</feature>
<evidence type="ECO:0000256" key="10">
    <source>
        <dbReference type="SAM" id="MobiDB-lite"/>
    </source>
</evidence>
<evidence type="ECO:0000256" key="5">
    <source>
        <dbReference type="ARBA" id="ARBA00022679"/>
    </source>
</evidence>
<dbReference type="InterPro" id="IPR013752">
    <property type="entry name" value="KPA_reductase"/>
</dbReference>
<dbReference type="FunFam" id="3.20.20.60:FF:000003">
    <property type="entry name" value="3-methyl-2-oxobutanoate hydroxymethyltransferase"/>
    <property type="match status" value="1"/>
</dbReference>
<accession>C5KFU4</accession>
<dbReference type="GO" id="GO:0008677">
    <property type="term" value="F:2-dehydropantoate 2-reductase activity"/>
    <property type="evidence" value="ECO:0007669"/>
    <property type="project" value="InterPro"/>
</dbReference>
<dbReference type="GO" id="GO:0003864">
    <property type="term" value="F:3-methyl-2-oxobutanoate hydroxymethyltransferase activity"/>
    <property type="evidence" value="ECO:0007669"/>
    <property type="project" value="UniProtKB-EC"/>
</dbReference>
<dbReference type="UniPathway" id="UPA00028">
    <property type="reaction ID" value="UER00003"/>
</dbReference>
<comment type="catalytic activity">
    <reaction evidence="9">
        <text>(6R)-5,10-methylene-5,6,7,8-tetrahydrofolate + 3-methyl-2-oxobutanoate + H2O = 2-dehydropantoate + (6S)-5,6,7,8-tetrahydrofolate</text>
        <dbReference type="Rhea" id="RHEA:11824"/>
        <dbReference type="ChEBI" id="CHEBI:11561"/>
        <dbReference type="ChEBI" id="CHEBI:11851"/>
        <dbReference type="ChEBI" id="CHEBI:15377"/>
        <dbReference type="ChEBI" id="CHEBI:15636"/>
        <dbReference type="ChEBI" id="CHEBI:57453"/>
        <dbReference type="EC" id="2.1.2.11"/>
    </reaction>
</comment>
<feature type="compositionally biased region" description="Polar residues" evidence="10">
    <location>
        <begin position="1309"/>
        <end position="1325"/>
    </location>
</feature>
<evidence type="ECO:0000256" key="4">
    <source>
        <dbReference type="ARBA" id="ARBA00012618"/>
    </source>
</evidence>
<evidence type="ECO:0000313" key="13">
    <source>
        <dbReference type="Proteomes" id="UP000007800"/>
    </source>
</evidence>
<dbReference type="Pfam" id="PF02548">
    <property type="entry name" value="Pantoate_transf"/>
    <property type="match status" value="1"/>
</dbReference>
<dbReference type="Pfam" id="PF08546">
    <property type="entry name" value="ApbA_C"/>
    <property type="match status" value="1"/>
</dbReference>
<keyword evidence="5" id="KW-0808">Transferase</keyword>
<dbReference type="SUPFAM" id="SSF51735">
    <property type="entry name" value="NAD(P)-binding Rossmann-fold domains"/>
    <property type="match status" value="1"/>
</dbReference>
<comment type="similarity">
    <text evidence="3">Belongs to the PanB family.</text>
</comment>
<dbReference type="Proteomes" id="UP000007800">
    <property type="component" value="Unassembled WGS sequence"/>
</dbReference>
<evidence type="ECO:0000256" key="9">
    <source>
        <dbReference type="ARBA" id="ARBA00049172"/>
    </source>
</evidence>
<dbReference type="CDD" id="cd06557">
    <property type="entry name" value="KPHMT-like"/>
    <property type="match status" value="1"/>
</dbReference>